<dbReference type="STRING" id="9009.A0A226NKJ5"/>
<keyword evidence="5" id="KW-0597">Phosphoprotein</keyword>
<comment type="catalytic activity">
    <reaction evidence="1">
        <text>S-ubiquitinyl-[E2 ubiquitin-conjugating enzyme]-L-cysteine + [acceptor protein]-L-lysine = [E2 ubiquitin-conjugating enzyme]-L-cysteine + N(6)-ubiquitinyl-[acceptor protein]-L-lysine.</text>
        <dbReference type="EC" id="2.3.2.27"/>
    </reaction>
</comment>
<evidence type="ECO:0000256" key="3">
    <source>
        <dbReference type="ARBA" id="ARBA00012483"/>
    </source>
</evidence>
<keyword evidence="8" id="KW-0863">Zinc-finger</keyword>
<feature type="zinc finger region" description="UBR-type" evidence="16">
    <location>
        <begin position="36"/>
        <end position="108"/>
    </location>
</feature>
<protein>
    <recommendedName>
        <fullName evidence="13">Putative E3 ubiquitin-protein ligase UBR7</fullName>
        <ecNumber evidence="3">2.3.2.27</ecNumber>
    </recommendedName>
    <alternativeName>
        <fullName evidence="14">N-recognin-7</fullName>
    </alternativeName>
    <alternativeName>
        <fullName evidence="15">RING-type E3 ubiquitin transferase UBR7</fullName>
    </alternativeName>
</protein>
<dbReference type="Pfam" id="PF02207">
    <property type="entry name" value="zf-UBR"/>
    <property type="match status" value="1"/>
</dbReference>
<dbReference type="EC" id="2.3.2.27" evidence="3"/>
<dbReference type="GO" id="GO:0008270">
    <property type="term" value="F:zinc ion binding"/>
    <property type="evidence" value="ECO:0007669"/>
    <property type="project" value="UniProtKB-KW"/>
</dbReference>
<evidence type="ECO:0000256" key="11">
    <source>
        <dbReference type="ARBA" id="ARBA00022843"/>
    </source>
</evidence>
<dbReference type="GO" id="GO:0061630">
    <property type="term" value="F:ubiquitin protein ligase activity"/>
    <property type="evidence" value="ECO:0007669"/>
    <property type="project" value="UniProtKB-EC"/>
</dbReference>
<evidence type="ECO:0000256" key="7">
    <source>
        <dbReference type="ARBA" id="ARBA00022723"/>
    </source>
</evidence>
<feature type="compositionally biased region" description="Basic and acidic residues" evidence="17">
    <location>
        <begin position="216"/>
        <end position="238"/>
    </location>
</feature>
<evidence type="ECO:0000256" key="8">
    <source>
        <dbReference type="ARBA" id="ARBA00022771"/>
    </source>
</evidence>
<evidence type="ECO:0000256" key="10">
    <source>
        <dbReference type="ARBA" id="ARBA00022833"/>
    </source>
</evidence>
<dbReference type="Gene3D" id="3.30.40.10">
    <property type="entry name" value="Zinc/RING finger domain, C3HC4 (zinc finger)"/>
    <property type="match status" value="1"/>
</dbReference>
<evidence type="ECO:0000256" key="12">
    <source>
        <dbReference type="ARBA" id="ARBA00055627"/>
    </source>
</evidence>
<dbReference type="EMBL" id="MCFN01000025">
    <property type="protein sequence ID" value="OXB68021.1"/>
    <property type="molecule type" value="Genomic_DNA"/>
</dbReference>
<feature type="compositionally biased region" description="Polar residues" evidence="17">
    <location>
        <begin position="239"/>
        <end position="250"/>
    </location>
</feature>
<proteinExistence type="predicted"/>
<dbReference type="PANTHER" id="PTHR13513">
    <property type="entry name" value="E3 UBIQUITIN-PROTEIN LIGASE UBR7"/>
    <property type="match status" value="1"/>
</dbReference>
<feature type="region of interest" description="Disordered" evidence="17">
    <location>
        <begin position="213"/>
        <end position="251"/>
    </location>
</feature>
<keyword evidence="4" id="KW-1017">Isopeptide bond</keyword>
<accession>A0A226NKJ5</accession>
<comment type="pathway">
    <text evidence="2">Protein modification; protein ubiquitination.</text>
</comment>
<dbReference type="FunFam" id="3.30.40.10:FF:000183">
    <property type="entry name" value="putative E3 ubiquitin-protein ligase UBR7"/>
    <property type="match status" value="1"/>
</dbReference>
<evidence type="ECO:0000256" key="9">
    <source>
        <dbReference type="ARBA" id="ARBA00022786"/>
    </source>
</evidence>
<keyword evidence="10" id="KW-0862">Zinc</keyword>
<name>A0A226NKJ5_CALSU</name>
<keyword evidence="11" id="KW-0832">Ubl conjugation</keyword>
<organism evidence="19 20">
    <name type="scientific">Callipepla squamata</name>
    <name type="common">Scaled quail</name>
    <dbReference type="NCBI Taxonomy" id="9009"/>
    <lineage>
        <taxon>Eukaryota</taxon>
        <taxon>Metazoa</taxon>
        <taxon>Chordata</taxon>
        <taxon>Craniata</taxon>
        <taxon>Vertebrata</taxon>
        <taxon>Euteleostomi</taxon>
        <taxon>Archelosauria</taxon>
        <taxon>Archosauria</taxon>
        <taxon>Dinosauria</taxon>
        <taxon>Saurischia</taxon>
        <taxon>Theropoda</taxon>
        <taxon>Coelurosauria</taxon>
        <taxon>Aves</taxon>
        <taxon>Neognathae</taxon>
        <taxon>Galloanserae</taxon>
        <taxon>Galliformes</taxon>
        <taxon>Odontophoridae</taxon>
        <taxon>Callipepla</taxon>
    </lineage>
</organism>
<evidence type="ECO:0000259" key="18">
    <source>
        <dbReference type="PROSITE" id="PS51157"/>
    </source>
</evidence>
<evidence type="ECO:0000313" key="19">
    <source>
        <dbReference type="EMBL" id="OXB68021.1"/>
    </source>
</evidence>
<dbReference type="GO" id="GO:0005737">
    <property type="term" value="C:cytoplasm"/>
    <property type="evidence" value="ECO:0007669"/>
    <property type="project" value="TreeGrafter"/>
</dbReference>
<dbReference type="CDD" id="cd15542">
    <property type="entry name" value="PHD_UBR7"/>
    <property type="match status" value="1"/>
</dbReference>
<dbReference type="InterPro" id="IPR040204">
    <property type="entry name" value="UBR7"/>
</dbReference>
<sequence length="409" mass="46575">MAAAAEEPVVSLAEVLAENEELEKEARAVLGGSDHERCSYSQGAVKRQALYACSTCTPPGAEPAGICLACSYECHGSHRLLELYTKRNFRCDCGNSKFKNLQCKLLPEKGRVNSGNKYNDNFYGLYCTCKRPYPDPEDEIPDEMIQCIVCEDWFHGRHLGAVPPDSGDFHEMVCQACMKHCHFLWAYASQFAVPALTKANSLEDEAIVLNVEESEEQKKEIKKESRPEHQEVKEEKQTEQINEPSTSSGSACPEVNCAALSVLYIFVLTVQEAKLTSSQVHRERQEGAPKEALKRNLHVGDCESKMYAELEVQFLTDECDTVLAYENKGTSDQETDRRDPLMDTLSSMNRVQQVELICEYNDLKTELTDYLRRFADEGTVVKREDIQHFFEEFQSRKRQRTNRMQYYCS</sequence>
<dbReference type="InterPro" id="IPR011011">
    <property type="entry name" value="Znf_FYVE_PHD"/>
</dbReference>
<dbReference type="AlphaFoldDB" id="A0A226NKJ5"/>
<dbReference type="PANTHER" id="PTHR13513:SF9">
    <property type="entry name" value="E3 UBIQUITIN-PROTEIN LIGASE UBR7-RELATED"/>
    <property type="match status" value="1"/>
</dbReference>
<evidence type="ECO:0000256" key="16">
    <source>
        <dbReference type="PROSITE-ProRule" id="PRU00508"/>
    </source>
</evidence>
<evidence type="ECO:0000256" key="5">
    <source>
        <dbReference type="ARBA" id="ARBA00022553"/>
    </source>
</evidence>
<evidence type="ECO:0000256" key="17">
    <source>
        <dbReference type="SAM" id="MobiDB-lite"/>
    </source>
</evidence>
<feature type="domain" description="UBR-type" evidence="18">
    <location>
        <begin position="36"/>
        <end position="108"/>
    </location>
</feature>
<evidence type="ECO:0000256" key="6">
    <source>
        <dbReference type="ARBA" id="ARBA00022679"/>
    </source>
</evidence>
<keyword evidence="20" id="KW-1185">Reference proteome</keyword>
<dbReference type="SUPFAM" id="SSF57903">
    <property type="entry name" value="FYVE/PHD zinc finger"/>
    <property type="match status" value="1"/>
</dbReference>
<evidence type="ECO:0000256" key="2">
    <source>
        <dbReference type="ARBA" id="ARBA00004906"/>
    </source>
</evidence>
<dbReference type="InterPro" id="IPR047506">
    <property type="entry name" value="UBR7-like_UBR-box"/>
</dbReference>
<keyword evidence="6" id="KW-0808">Transferase</keyword>
<dbReference type="InterPro" id="IPR013083">
    <property type="entry name" value="Znf_RING/FYVE/PHD"/>
</dbReference>
<dbReference type="InterPro" id="IPR003126">
    <property type="entry name" value="Znf_UBR"/>
</dbReference>
<evidence type="ECO:0000256" key="4">
    <source>
        <dbReference type="ARBA" id="ARBA00022499"/>
    </source>
</evidence>
<keyword evidence="7" id="KW-0479">Metal-binding</keyword>
<dbReference type="PROSITE" id="PS51157">
    <property type="entry name" value="ZF_UBR"/>
    <property type="match status" value="1"/>
</dbReference>
<dbReference type="SMART" id="SM00396">
    <property type="entry name" value="ZnF_UBR1"/>
    <property type="match status" value="1"/>
</dbReference>
<dbReference type="OrthoDB" id="10262564at2759"/>
<evidence type="ECO:0000256" key="15">
    <source>
        <dbReference type="ARBA" id="ARBA00083573"/>
    </source>
</evidence>
<evidence type="ECO:0000256" key="1">
    <source>
        <dbReference type="ARBA" id="ARBA00000900"/>
    </source>
</evidence>
<gene>
    <name evidence="19" type="ORF">ASZ78_014706</name>
</gene>
<comment type="caution">
    <text evidence="19">The sequence shown here is derived from an EMBL/GenBank/DDBJ whole genome shotgun (WGS) entry which is preliminary data.</text>
</comment>
<reference evidence="19 20" key="1">
    <citation type="submission" date="2016-07" db="EMBL/GenBank/DDBJ databases">
        <title>Disparate Historic Effective Population Sizes Predicted by Modern Levels of Genome Diversity for the Scaled Quail (Callipepla squamata) and the Northern Bobwhite (Colinus virginianus): Inferences from First and Second Generation Draft Genome Assemblies for Sympatric New World Quail.</title>
        <authorList>
            <person name="Oldeschulte D.L."/>
            <person name="Halley Y.A."/>
            <person name="Bhattarai E.K."/>
            <person name="Brashear W.A."/>
            <person name="Hill J."/>
            <person name="Metz R.P."/>
            <person name="Johnson C.D."/>
            <person name="Rollins D."/>
            <person name="Peterson M.J."/>
            <person name="Bickhart D.M."/>
            <person name="Decker J.E."/>
            <person name="Seabury C.M."/>
        </authorList>
    </citation>
    <scope>NUCLEOTIDE SEQUENCE [LARGE SCALE GENOMIC DNA]</scope>
    <source>
        <strain evidence="19 20">Texas</strain>
        <tissue evidence="19">Leg muscle</tissue>
    </source>
</reference>
<comment type="function">
    <text evidence="12">E3 ubiquitin-protein ligase which is a component of the N-end rule pathway. Recognizes and binds to proteins bearing specific N-terminal residues that are destabilizing according to the N-end rule, leading to their ubiquitination and subsequent degradation.</text>
</comment>
<evidence type="ECO:0000256" key="14">
    <source>
        <dbReference type="ARBA" id="ARBA00078314"/>
    </source>
</evidence>
<evidence type="ECO:0000313" key="20">
    <source>
        <dbReference type="Proteomes" id="UP000198323"/>
    </source>
</evidence>
<dbReference type="Proteomes" id="UP000198323">
    <property type="component" value="Unassembled WGS sequence"/>
</dbReference>
<dbReference type="CDD" id="cd19677">
    <property type="entry name" value="UBR-box_UBR7"/>
    <property type="match status" value="1"/>
</dbReference>
<keyword evidence="9" id="KW-0833">Ubl conjugation pathway</keyword>
<evidence type="ECO:0000256" key="13">
    <source>
        <dbReference type="ARBA" id="ARBA00071060"/>
    </source>
</evidence>